<keyword evidence="8" id="KW-0472">Membrane</keyword>
<feature type="region of interest" description="Disordered" evidence="7">
    <location>
        <begin position="146"/>
        <end position="165"/>
    </location>
</feature>
<evidence type="ECO:0000256" key="3">
    <source>
        <dbReference type="ARBA" id="ARBA00009734"/>
    </source>
</evidence>
<keyword evidence="4" id="KW-0809">Transit peptide</keyword>
<reference evidence="9 10" key="1">
    <citation type="journal article" name="Sci. Rep.">
        <title>Telomere-to-telomere assembled and centromere annotated genomes of the two main subspecies of the button mushroom Agaricus bisporus reveal especially polymorphic chromosome ends.</title>
        <authorList>
            <person name="Sonnenberg A.S.M."/>
            <person name="Sedaghat-Telgerd N."/>
            <person name="Lavrijssen B."/>
            <person name="Ohm R.A."/>
            <person name="Hendrickx P.M."/>
            <person name="Scholtmeijer K."/>
            <person name="Baars J.J.P."/>
            <person name="van Peer A."/>
        </authorList>
    </citation>
    <scope>NUCLEOTIDE SEQUENCE [LARGE SCALE GENOMIC DNA]</scope>
    <source>
        <strain evidence="9 10">H119_p4</strain>
    </source>
</reference>
<keyword evidence="8" id="KW-0812">Transmembrane</keyword>
<feature type="compositionally biased region" description="Polar residues" evidence="7">
    <location>
        <begin position="377"/>
        <end position="390"/>
    </location>
</feature>
<dbReference type="SUPFAM" id="SSF52833">
    <property type="entry name" value="Thioredoxin-like"/>
    <property type="match status" value="1"/>
</dbReference>
<gene>
    <name evidence="9" type="ORF">Agabi119p4_9601</name>
</gene>
<comment type="similarity">
    <text evidence="3">Belongs to the FMP46 family.</text>
</comment>
<dbReference type="InterPro" id="IPR036249">
    <property type="entry name" value="Thioredoxin-like_sf"/>
</dbReference>
<keyword evidence="5" id="KW-0560">Oxidoreductase</keyword>
<dbReference type="EMBL" id="JABXXO010000013">
    <property type="protein sequence ID" value="KAF7761609.1"/>
    <property type="molecule type" value="Genomic_DNA"/>
</dbReference>
<evidence type="ECO:0000313" key="9">
    <source>
        <dbReference type="EMBL" id="KAF7761609.1"/>
    </source>
</evidence>
<dbReference type="GO" id="GO:0005739">
    <property type="term" value="C:mitochondrion"/>
    <property type="evidence" value="ECO:0007669"/>
    <property type="project" value="UniProtKB-SubCell"/>
</dbReference>
<feature type="region of interest" description="Disordered" evidence="7">
    <location>
        <begin position="337"/>
        <end position="390"/>
    </location>
</feature>
<evidence type="ECO:0000256" key="4">
    <source>
        <dbReference type="ARBA" id="ARBA00022946"/>
    </source>
</evidence>
<evidence type="ECO:0008006" key="11">
    <source>
        <dbReference type="Google" id="ProtNLM"/>
    </source>
</evidence>
<evidence type="ECO:0000256" key="2">
    <source>
        <dbReference type="ARBA" id="ARBA00004173"/>
    </source>
</evidence>
<feature type="compositionally biased region" description="Polar residues" evidence="7">
    <location>
        <begin position="360"/>
        <end position="369"/>
    </location>
</feature>
<keyword evidence="6" id="KW-0496">Mitochondrion</keyword>
<feature type="region of interest" description="Disordered" evidence="7">
    <location>
        <begin position="214"/>
        <end position="237"/>
    </location>
</feature>
<evidence type="ECO:0000256" key="7">
    <source>
        <dbReference type="SAM" id="MobiDB-lite"/>
    </source>
</evidence>
<dbReference type="Pfam" id="PF07955">
    <property type="entry name" value="DUF1687"/>
    <property type="match status" value="1"/>
</dbReference>
<dbReference type="Gene3D" id="3.40.30.10">
    <property type="entry name" value="Glutaredoxin"/>
    <property type="match status" value="1"/>
</dbReference>
<dbReference type="Proteomes" id="UP000629468">
    <property type="component" value="Unassembled WGS sequence"/>
</dbReference>
<dbReference type="InterPro" id="IPR012882">
    <property type="entry name" value="Fmp46"/>
</dbReference>
<protein>
    <recommendedName>
        <fullName evidence="11">Thioredoxin-like fold domain-containing protein</fullName>
    </recommendedName>
</protein>
<comment type="function">
    <text evidence="1">Putative mitochondrial redox protein which could be involved in the reduction of small toxic molecules.</text>
</comment>
<accession>A0A8H7C2R0</accession>
<name>A0A8H7C2R0_AGABI</name>
<evidence type="ECO:0000256" key="8">
    <source>
        <dbReference type="SAM" id="Phobius"/>
    </source>
</evidence>
<dbReference type="AlphaFoldDB" id="A0A8H7C2R0"/>
<evidence type="ECO:0000256" key="1">
    <source>
        <dbReference type="ARBA" id="ARBA00002963"/>
    </source>
</evidence>
<sequence length="390" mass="41916">MFSSFLRSRLPNVSIFHRPSSQPSTKALGLLRSSLSSPYPSDKANSLPLEFNLEVVESAPTVDQLRTILSYFPSKAVSPGHVFLSAHPTAPSLENRPTTLSGIVELARDNPQAIKWPIVVNWEDGKVAVGDVEGVKGILEHLRKKRDGETKDDERGDGKTNDETREKGLIDRLALAWYVDLGPWVQMPESKGKHAVIIAPSTTQRAYPLHLPHFPPPQSDGVALESYPMASPSDKPYDEQLLAHAPEVTKADLQDGYNPDILVPQRPPASRVLSPDSDSDRHDVESAGGASQPKEKIYSTKPKSFWKTRKGIIVLTSIVILIAVILGAVLGGVLGSRKGGGDQPTPTSPTSPNSGNSTDGQDSVGQDQGTMPLPANGNDSNAQNGQGPDT</sequence>
<dbReference type="PANTHER" id="PTHR28071">
    <property type="entry name" value="REDOX PROTEIN FMP46, MITOCHONDRIAL-RELATED"/>
    <property type="match status" value="1"/>
</dbReference>
<feature type="region of interest" description="Disordered" evidence="7">
    <location>
        <begin position="254"/>
        <end position="296"/>
    </location>
</feature>
<dbReference type="PANTHER" id="PTHR28071:SF1">
    <property type="entry name" value="REDOX PROTEIN FMP46, MITOCHONDRIAL-RELATED"/>
    <property type="match status" value="1"/>
</dbReference>
<feature type="compositionally biased region" description="Low complexity" evidence="7">
    <location>
        <begin position="343"/>
        <end position="359"/>
    </location>
</feature>
<comment type="subcellular location">
    <subcellularLocation>
        <location evidence="2">Mitochondrion</location>
    </subcellularLocation>
</comment>
<feature type="transmembrane region" description="Helical" evidence="8">
    <location>
        <begin position="311"/>
        <end position="334"/>
    </location>
</feature>
<evidence type="ECO:0000313" key="10">
    <source>
        <dbReference type="Proteomes" id="UP000629468"/>
    </source>
</evidence>
<dbReference type="GO" id="GO:0016491">
    <property type="term" value="F:oxidoreductase activity"/>
    <property type="evidence" value="ECO:0007669"/>
    <property type="project" value="UniProtKB-KW"/>
</dbReference>
<keyword evidence="8" id="KW-1133">Transmembrane helix</keyword>
<evidence type="ECO:0000256" key="6">
    <source>
        <dbReference type="ARBA" id="ARBA00023128"/>
    </source>
</evidence>
<evidence type="ECO:0000256" key="5">
    <source>
        <dbReference type="ARBA" id="ARBA00023002"/>
    </source>
</evidence>
<organism evidence="9 10">
    <name type="scientific">Agaricus bisporus var. burnettii</name>
    <dbReference type="NCBI Taxonomy" id="192524"/>
    <lineage>
        <taxon>Eukaryota</taxon>
        <taxon>Fungi</taxon>
        <taxon>Dikarya</taxon>
        <taxon>Basidiomycota</taxon>
        <taxon>Agaricomycotina</taxon>
        <taxon>Agaricomycetes</taxon>
        <taxon>Agaricomycetidae</taxon>
        <taxon>Agaricales</taxon>
        <taxon>Agaricineae</taxon>
        <taxon>Agaricaceae</taxon>
        <taxon>Agaricus</taxon>
    </lineage>
</organism>
<proteinExistence type="inferred from homology"/>
<comment type="caution">
    <text evidence="9">The sequence shown here is derived from an EMBL/GenBank/DDBJ whole genome shotgun (WGS) entry which is preliminary data.</text>
</comment>